<dbReference type="InterPro" id="IPR036895">
    <property type="entry name" value="Uracil-DNA_glycosylase-like_sf"/>
</dbReference>
<sequence length="377" mass="43864">MVHPFFRRVGIKPELADYFASPVPVELKFSRVFSILFPKRRFFDEEVTSWLDAIANQFHFPSYETKVSQFLIGQVESLFSKLGMYYDMPVNSSVFQFWVYLTWFYRKLVRKNYKRDDNIFGFMRGFPINYTSVVIMGNDPAKCFPSSGYAFHGSACASTRHMLELMNNEMGILSDHFQNDVWKLTRRDLDGAKGNTNLHGWIKQGILLLNSAVAYFGEGPIVEAWGIFIDFVLAYLSHFKRNMVFIFLGGIVAEKKNWIDEKNHFVMELYHPFVYSSPPTQPLDRKLDWSTVLPFLNANFYIFQTLGEEAMIDWISVGWYKKGTHYRATSLGRFFDFVMQCYKVGTAGWGQVRTGLKVTRNKHGLLLLEKDFKTSCK</sequence>
<evidence type="ECO:0000313" key="2">
    <source>
        <dbReference type="Proteomes" id="UP001642540"/>
    </source>
</evidence>
<name>A0ABP1R8V2_9HEXA</name>
<dbReference type="InterPro" id="IPR002043">
    <property type="entry name" value="UDG_fam1"/>
</dbReference>
<protein>
    <recommendedName>
        <fullName evidence="3">Uracil-DNA glycosylase</fullName>
    </recommendedName>
</protein>
<gene>
    <name evidence="1" type="ORF">ODALV1_LOCUS18640</name>
</gene>
<dbReference type="Proteomes" id="UP001642540">
    <property type="component" value="Unassembled WGS sequence"/>
</dbReference>
<organism evidence="1 2">
    <name type="scientific">Orchesella dallaii</name>
    <dbReference type="NCBI Taxonomy" id="48710"/>
    <lineage>
        <taxon>Eukaryota</taxon>
        <taxon>Metazoa</taxon>
        <taxon>Ecdysozoa</taxon>
        <taxon>Arthropoda</taxon>
        <taxon>Hexapoda</taxon>
        <taxon>Collembola</taxon>
        <taxon>Entomobryomorpha</taxon>
        <taxon>Entomobryoidea</taxon>
        <taxon>Orchesellidae</taxon>
        <taxon>Orchesellinae</taxon>
        <taxon>Orchesella</taxon>
    </lineage>
</organism>
<dbReference type="Gene3D" id="3.40.470.10">
    <property type="entry name" value="Uracil-DNA glycosylase-like domain"/>
    <property type="match status" value="1"/>
</dbReference>
<accession>A0ABP1R8V2</accession>
<reference evidence="1 2" key="1">
    <citation type="submission" date="2024-08" db="EMBL/GenBank/DDBJ databases">
        <authorList>
            <person name="Cucini C."/>
            <person name="Frati F."/>
        </authorList>
    </citation>
    <scope>NUCLEOTIDE SEQUENCE [LARGE SCALE GENOMIC DNA]</scope>
</reference>
<dbReference type="PANTHER" id="PTHR11264:SF0">
    <property type="entry name" value="URACIL-DNA GLYCOSYLASE"/>
    <property type="match status" value="1"/>
</dbReference>
<evidence type="ECO:0008006" key="3">
    <source>
        <dbReference type="Google" id="ProtNLM"/>
    </source>
</evidence>
<evidence type="ECO:0000313" key="1">
    <source>
        <dbReference type="EMBL" id="CAL8119623.1"/>
    </source>
</evidence>
<keyword evidence="2" id="KW-1185">Reference proteome</keyword>
<dbReference type="PANTHER" id="PTHR11264">
    <property type="entry name" value="URACIL-DNA GLYCOSYLASE"/>
    <property type="match status" value="1"/>
</dbReference>
<proteinExistence type="predicted"/>
<dbReference type="EMBL" id="CAXLJM020000061">
    <property type="protein sequence ID" value="CAL8119623.1"/>
    <property type="molecule type" value="Genomic_DNA"/>
</dbReference>
<comment type="caution">
    <text evidence="1">The sequence shown here is derived from an EMBL/GenBank/DDBJ whole genome shotgun (WGS) entry which is preliminary data.</text>
</comment>
<dbReference type="SUPFAM" id="SSF52141">
    <property type="entry name" value="Uracil-DNA glycosylase-like"/>
    <property type="match status" value="1"/>
</dbReference>